<organism evidence="4">
    <name type="scientific">Schlesneria paludicola</name>
    <dbReference type="NCBI Taxonomy" id="360056"/>
    <lineage>
        <taxon>Bacteria</taxon>
        <taxon>Pseudomonadati</taxon>
        <taxon>Planctomycetota</taxon>
        <taxon>Planctomycetia</taxon>
        <taxon>Planctomycetales</taxon>
        <taxon>Planctomycetaceae</taxon>
        <taxon>Schlesneria</taxon>
    </lineage>
</organism>
<sequence length="383" mass="43178">MTERVRLLCYIGSLNAGGAERQVLEILHGLDRARFAPHLLLAHRSGPLLAEVPADVPLFCCSDAAPPVAGKLARWRRWRYFAQLLRDLRIDLVYDRTYLATLDAAVACWLRPTPRISAAVADPAVQFRLYARRPMVLWRALSRWAYHSADLVLANSEGLRRQLLAFWGLPPEQVVVQPNAVDFERLDRLAAEPCPFPRDGRFRLLTVGRIDDDKGHVDLLAALAELVQREGWRDWLWQVIGTGPRETLLREQAAQDHLSEHVQFLGVVNNPFPYYRAADLFVLPSRTEGFPNVLLEALGCGTPVIAADCDSGPRELLAHGRYGQLTPVRDPPALAAALKEGRQQIQRWRAAAAEGRAFVRERYSRDRVLRQLEASMLAVLQRS</sequence>
<dbReference type="CDD" id="cd03811">
    <property type="entry name" value="GT4_GT28_WabH-like"/>
    <property type="match status" value="1"/>
</dbReference>
<name>A0A7C4QW13_9PLAN</name>
<dbReference type="Pfam" id="PF13439">
    <property type="entry name" value="Glyco_transf_4"/>
    <property type="match status" value="1"/>
</dbReference>
<dbReference type="EMBL" id="DSVQ01000015">
    <property type="protein sequence ID" value="HGT39810.1"/>
    <property type="molecule type" value="Genomic_DNA"/>
</dbReference>
<proteinExistence type="predicted"/>
<dbReference type="GO" id="GO:0016757">
    <property type="term" value="F:glycosyltransferase activity"/>
    <property type="evidence" value="ECO:0007669"/>
    <property type="project" value="UniProtKB-KW"/>
</dbReference>
<dbReference type="AlphaFoldDB" id="A0A7C4QW13"/>
<comment type="caution">
    <text evidence="4">The sequence shown here is derived from an EMBL/GenBank/DDBJ whole genome shotgun (WGS) entry which is preliminary data.</text>
</comment>
<evidence type="ECO:0000313" key="4">
    <source>
        <dbReference type="EMBL" id="HGT39810.1"/>
    </source>
</evidence>
<dbReference type="PANTHER" id="PTHR12526">
    <property type="entry name" value="GLYCOSYLTRANSFERASE"/>
    <property type="match status" value="1"/>
</dbReference>
<keyword evidence="1" id="KW-0328">Glycosyltransferase</keyword>
<dbReference type="PANTHER" id="PTHR12526:SF510">
    <property type="entry name" value="D-INOSITOL 3-PHOSPHATE GLYCOSYLTRANSFERASE"/>
    <property type="match status" value="1"/>
</dbReference>
<keyword evidence="2 4" id="KW-0808">Transferase</keyword>
<evidence type="ECO:0000256" key="2">
    <source>
        <dbReference type="ARBA" id="ARBA00022679"/>
    </source>
</evidence>
<evidence type="ECO:0000259" key="3">
    <source>
        <dbReference type="Pfam" id="PF13439"/>
    </source>
</evidence>
<accession>A0A7C4QW13</accession>
<gene>
    <name evidence="4" type="ORF">ENS64_11195</name>
</gene>
<dbReference type="Pfam" id="PF13692">
    <property type="entry name" value="Glyco_trans_1_4"/>
    <property type="match status" value="1"/>
</dbReference>
<dbReference type="InterPro" id="IPR028098">
    <property type="entry name" value="Glyco_trans_4-like_N"/>
</dbReference>
<dbReference type="Gene3D" id="3.40.50.2000">
    <property type="entry name" value="Glycogen Phosphorylase B"/>
    <property type="match status" value="2"/>
</dbReference>
<protein>
    <submittedName>
        <fullName evidence="4">Glycosyltransferase</fullName>
    </submittedName>
</protein>
<reference evidence="4" key="1">
    <citation type="journal article" date="2020" name="mSystems">
        <title>Genome- and Community-Level Interaction Insights into Carbon Utilization and Element Cycling Functions of Hydrothermarchaeota in Hydrothermal Sediment.</title>
        <authorList>
            <person name="Zhou Z."/>
            <person name="Liu Y."/>
            <person name="Xu W."/>
            <person name="Pan J."/>
            <person name="Luo Z.H."/>
            <person name="Li M."/>
        </authorList>
    </citation>
    <scope>NUCLEOTIDE SEQUENCE [LARGE SCALE GENOMIC DNA]</scope>
    <source>
        <strain evidence="4">SpSt-508</strain>
    </source>
</reference>
<feature type="domain" description="Glycosyltransferase subfamily 4-like N-terminal" evidence="3">
    <location>
        <begin position="17"/>
        <end position="185"/>
    </location>
</feature>
<evidence type="ECO:0000256" key="1">
    <source>
        <dbReference type="ARBA" id="ARBA00022676"/>
    </source>
</evidence>
<dbReference type="SUPFAM" id="SSF53756">
    <property type="entry name" value="UDP-Glycosyltransferase/glycogen phosphorylase"/>
    <property type="match status" value="1"/>
</dbReference>